<accession>A0AAD7I5P9</accession>
<dbReference type="EMBL" id="JARKIB010000125">
    <property type="protein sequence ID" value="KAJ7735733.1"/>
    <property type="molecule type" value="Genomic_DNA"/>
</dbReference>
<sequence>MRLPQELIDSILDTLVLTDPDKHDSVLSQNSPEVQSTLRSCALVSRAFAEPSQRKIFFTVRLGYNYMPFLDLLTASPHIGVFVRTLEATYQLCEDHPINGILTLLLHLECIILNGRELSIDPQHLRHFPTFGASCALAFSLPSVRHIELGHLIFSDVVELESLLRGSTGLKKLSLHSCLFENRDATLFSGGRSISLDSLDLFKISDDKVIESMIDSFAVVDITHLRSLRLHFSAAHSIVAANAASLDEVDIKYSTGIFPSAIRP</sequence>
<dbReference type="Proteomes" id="UP001215598">
    <property type="component" value="Unassembled WGS sequence"/>
</dbReference>
<proteinExistence type="predicted"/>
<comment type="caution">
    <text evidence="1">The sequence shown here is derived from an EMBL/GenBank/DDBJ whole genome shotgun (WGS) entry which is preliminary data.</text>
</comment>
<organism evidence="1 2">
    <name type="scientific">Mycena metata</name>
    <dbReference type="NCBI Taxonomy" id="1033252"/>
    <lineage>
        <taxon>Eukaryota</taxon>
        <taxon>Fungi</taxon>
        <taxon>Dikarya</taxon>
        <taxon>Basidiomycota</taxon>
        <taxon>Agaricomycotina</taxon>
        <taxon>Agaricomycetes</taxon>
        <taxon>Agaricomycetidae</taxon>
        <taxon>Agaricales</taxon>
        <taxon>Marasmiineae</taxon>
        <taxon>Mycenaceae</taxon>
        <taxon>Mycena</taxon>
    </lineage>
</organism>
<evidence type="ECO:0000313" key="2">
    <source>
        <dbReference type="Proteomes" id="UP001215598"/>
    </source>
</evidence>
<protein>
    <submittedName>
        <fullName evidence="1">Uncharacterized protein</fullName>
    </submittedName>
</protein>
<name>A0AAD7I5P9_9AGAR</name>
<keyword evidence="2" id="KW-1185">Reference proteome</keyword>
<dbReference type="SUPFAM" id="SSF52047">
    <property type="entry name" value="RNI-like"/>
    <property type="match status" value="1"/>
</dbReference>
<reference evidence="1" key="1">
    <citation type="submission" date="2023-03" db="EMBL/GenBank/DDBJ databases">
        <title>Massive genome expansion in bonnet fungi (Mycena s.s.) driven by repeated elements and novel gene families across ecological guilds.</title>
        <authorList>
            <consortium name="Lawrence Berkeley National Laboratory"/>
            <person name="Harder C.B."/>
            <person name="Miyauchi S."/>
            <person name="Viragh M."/>
            <person name="Kuo A."/>
            <person name="Thoen E."/>
            <person name="Andreopoulos B."/>
            <person name="Lu D."/>
            <person name="Skrede I."/>
            <person name="Drula E."/>
            <person name="Henrissat B."/>
            <person name="Morin E."/>
            <person name="Kohler A."/>
            <person name="Barry K."/>
            <person name="LaButti K."/>
            <person name="Morin E."/>
            <person name="Salamov A."/>
            <person name="Lipzen A."/>
            <person name="Mereny Z."/>
            <person name="Hegedus B."/>
            <person name="Baldrian P."/>
            <person name="Stursova M."/>
            <person name="Weitz H."/>
            <person name="Taylor A."/>
            <person name="Grigoriev I.V."/>
            <person name="Nagy L.G."/>
            <person name="Martin F."/>
            <person name="Kauserud H."/>
        </authorList>
    </citation>
    <scope>NUCLEOTIDE SEQUENCE</scope>
    <source>
        <strain evidence="1">CBHHK182m</strain>
    </source>
</reference>
<dbReference type="AlphaFoldDB" id="A0AAD7I5P9"/>
<evidence type="ECO:0000313" key="1">
    <source>
        <dbReference type="EMBL" id="KAJ7735733.1"/>
    </source>
</evidence>
<gene>
    <name evidence="1" type="ORF">B0H16DRAFT_127343</name>
</gene>